<keyword evidence="6" id="KW-0472">Membrane</keyword>
<keyword evidence="6" id="KW-1133">Transmembrane helix</keyword>
<dbReference type="PANTHER" id="PTHR47245">
    <property type="entry name" value="PEPTIDYLPROLYL ISOMERASE"/>
    <property type="match status" value="1"/>
</dbReference>
<dbReference type="Proteomes" id="UP000177354">
    <property type="component" value="Unassembled WGS sequence"/>
</dbReference>
<evidence type="ECO:0000313" key="7">
    <source>
        <dbReference type="EMBL" id="OGG08138.1"/>
    </source>
</evidence>
<feature type="transmembrane region" description="Helical" evidence="6">
    <location>
        <begin position="42"/>
        <end position="61"/>
    </location>
</feature>
<keyword evidence="3" id="KW-0732">Signal</keyword>
<reference evidence="7 8" key="1">
    <citation type="journal article" date="2016" name="Nat. Commun.">
        <title>Thousands of microbial genomes shed light on interconnected biogeochemical processes in an aquifer system.</title>
        <authorList>
            <person name="Anantharaman K."/>
            <person name="Brown C.T."/>
            <person name="Hug L.A."/>
            <person name="Sharon I."/>
            <person name="Castelle C.J."/>
            <person name="Probst A.J."/>
            <person name="Thomas B.C."/>
            <person name="Singh A."/>
            <person name="Wilkins M.J."/>
            <person name="Karaoz U."/>
            <person name="Brodie E.L."/>
            <person name="Williams K.H."/>
            <person name="Hubbard S.S."/>
            <person name="Banfield J.F."/>
        </authorList>
    </citation>
    <scope>NUCLEOTIDE SEQUENCE [LARGE SCALE GENOMIC DNA]</scope>
</reference>
<comment type="catalytic activity">
    <reaction evidence="1">
        <text>[protein]-peptidylproline (omega=180) = [protein]-peptidylproline (omega=0)</text>
        <dbReference type="Rhea" id="RHEA:16237"/>
        <dbReference type="Rhea" id="RHEA-COMP:10747"/>
        <dbReference type="Rhea" id="RHEA-COMP:10748"/>
        <dbReference type="ChEBI" id="CHEBI:83833"/>
        <dbReference type="ChEBI" id="CHEBI:83834"/>
        <dbReference type="EC" id="5.2.1.8"/>
    </reaction>
</comment>
<keyword evidence="5" id="KW-0413">Isomerase</keyword>
<evidence type="ECO:0000256" key="3">
    <source>
        <dbReference type="ARBA" id="ARBA00022729"/>
    </source>
</evidence>
<comment type="caution">
    <text evidence="7">The sequence shown here is derived from an EMBL/GenBank/DDBJ whole genome shotgun (WGS) entry which is preliminary data.</text>
</comment>
<keyword evidence="4" id="KW-0697">Rotamase</keyword>
<gene>
    <name evidence="7" type="ORF">A2777_02005</name>
</gene>
<dbReference type="AlphaFoldDB" id="A0A1F5Z6R3"/>
<dbReference type="GO" id="GO:0003755">
    <property type="term" value="F:peptidyl-prolyl cis-trans isomerase activity"/>
    <property type="evidence" value="ECO:0007669"/>
    <property type="project" value="UniProtKB-KW"/>
</dbReference>
<dbReference type="PANTHER" id="PTHR47245:SF1">
    <property type="entry name" value="FOLDASE PROTEIN PRSA"/>
    <property type="match status" value="1"/>
</dbReference>
<dbReference type="Pfam" id="PF13624">
    <property type="entry name" value="SurA_N_3"/>
    <property type="match status" value="1"/>
</dbReference>
<evidence type="ECO:0000313" key="8">
    <source>
        <dbReference type="Proteomes" id="UP000177354"/>
    </source>
</evidence>
<dbReference type="EC" id="5.2.1.8" evidence="2"/>
<protein>
    <recommendedName>
        <fullName evidence="2">peptidylprolyl isomerase</fullName>
        <ecNumber evidence="2">5.2.1.8</ecNumber>
    </recommendedName>
</protein>
<accession>A0A1F5Z6R3</accession>
<evidence type="ECO:0000256" key="1">
    <source>
        <dbReference type="ARBA" id="ARBA00000971"/>
    </source>
</evidence>
<evidence type="ECO:0000256" key="2">
    <source>
        <dbReference type="ARBA" id="ARBA00013194"/>
    </source>
</evidence>
<evidence type="ECO:0000256" key="5">
    <source>
        <dbReference type="ARBA" id="ARBA00023235"/>
    </source>
</evidence>
<name>A0A1F5Z6R3_9BACT</name>
<dbReference type="SUPFAM" id="SSF109998">
    <property type="entry name" value="Triger factor/SurA peptide-binding domain-like"/>
    <property type="match status" value="1"/>
</dbReference>
<sequence>MPVKKTLGKTSTADKKLSLNKRNAKSFLKNYFSKSFFTKKNLIIIGILFLVLVFWLLRKYYIVATVNGQPVSRFELNSRLNSQFSDSVLDQLINERLILGAARQEGIFITADEIESRVKKIEENLGGKMSLNEALSMQGLDTTTFRRQLELQLSIEKLFDKQTSVSSTDIEKYLENNKELSSEATDPAKLRSEVEGFIKQQKVSELYEEWFNKIRKDAKIEKNI</sequence>
<dbReference type="EMBL" id="MFJF01000005">
    <property type="protein sequence ID" value="OGG08138.1"/>
    <property type="molecule type" value="Genomic_DNA"/>
</dbReference>
<proteinExistence type="predicted"/>
<evidence type="ECO:0000256" key="4">
    <source>
        <dbReference type="ARBA" id="ARBA00023110"/>
    </source>
</evidence>
<evidence type="ECO:0000256" key="6">
    <source>
        <dbReference type="SAM" id="Phobius"/>
    </source>
</evidence>
<keyword evidence="6" id="KW-0812">Transmembrane</keyword>
<dbReference type="Gene3D" id="1.10.4030.10">
    <property type="entry name" value="Porin chaperone SurA, peptide-binding domain"/>
    <property type="match status" value="1"/>
</dbReference>
<organism evidence="7 8">
    <name type="scientific">Candidatus Gottesmanbacteria bacterium RIFCSPHIGHO2_01_FULL_40_15</name>
    <dbReference type="NCBI Taxonomy" id="1798376"/>
    <lineage>
        <taxon>Bacteria</taxon>
        <taxon>Candidatus Gottesmaniibacteriota</taxon>
    </lineage>
</organism>
<dbReference type="InterPro" id="IPR027304">
    <property type="entry name" value="Trigger_fact/SurA_dom_sf"/>
</dbReference>
<dbReference type="InterPro" id="IPR050245">
    <property type="entry name" value="PrsA_foldase"/>
</dbReference>